<feature type="transmembrane region" description="Helical" evidence="1">
    <location>
        <begin position="12"/>
        <end position="33"/>
    </location>
</feature>
<comment type="caution">
    <text evidence="2">The sequence shown here is derived from an EMBL/GenBank/DDBJ whole genome shotgun (WGS) entry which is preliminary data.</text>
</comment>
<dbReference type="EMBL" id="JARKIB010000140">
    <property type="protein sequence ID" value="KAJ7733113.1"/>
    <property type="molecule type" value="Genomic_DNA"/>
</dbReference>
<accession>A0AAD7I1N9</accession>
<evidence type="ECO:0000313" key="3">
    <source>
        <dbReference type="Proteomes" id="UP001215598"/>
    </source>
</evidence>
<dbReference type="Proteomes" id="UP001215598">
    <property type="component" value="Unassembled WGS sequence"/>
</dbReference>
<keyword evidence="1" id="KW-0812">Transmembrane</keyword>
<evidence type="ECO:0000313" key="2">
    <source>
        <dbReference type="EMBL" id="KAJ7733113.1"/>
    </source>
</evidence>
<keyword evidence="1" id="KW-1133">Transmembrane helix</keyword>
<evidence type="ECO:0000256" key="1">
    <source>
        <dbReference type="SAM" id="Phobius"/>
    </source>
</evidence>
<reference evidence="2" key="1">
    <citation type="submission" date="2023-03" db="EMBL/GenBank/DDBJ databases">
        <title>Massive genome expansion in bonnet fungi (Mycena s.s.) driven by repeated elements and novel gene families across ecological guilds.</title>
        <authorList>
            <consortium name="Lawrence Berkeley National Laboratory"/>
            <person name="Harder C.B."/>
            <person name="Miyauchi S."/>
            <person name="Viragh M."/>
            <person name="Kuo A."/>
            <person name="Thoen E."/>
            <person name="Andreopoulos B."/>
            <person name="Lu D."/>
            <person name="Skrede I."/>
            <person name="Drula E."/>
            <person name="Henrissat B."/>
            <person name="Morin E."/>
            <person name="Kohler A."/>
            <person name="Barry K."/>
            <person name="LaButti K."/>
            <person name="Morin E."/>
            <person name="Salamov A."/>
            <person name="Lipzen A."/>
            <person name="Mereny Z."/>
            <person name="Hegedus B."/>
            <person name="Baldrian P."/>
            <person name="Stursova M."/>
            <person name="Weitz H."/>
            <person name="Taylor A."/>
            <person name="Grigoriev I.V."/>
            <person name="Nagy L.G."/>
            <person name="Martin F."/>
            <person name="Kauserud H."/>
        </authorList>
    </citation>
    <scope>NUCLEOTIDE SEQUENCE</scope>
    <source>
        <strain evidence="2">CBHHK182m</strain>
    </source>
</reference>
<keyword evidence="1" id="KW-0472">Membrane</keyword>
<dbReference type="AlphaFoldDB" id="A0AAD7I1N9"/>
<gene>
    <name evidence="2" type="ORF">B0H16DRAFT_1732407</name>
</gene>
<organism evidence="2 3">
    <name type="scientific">Mycena metata</name>
    <dbReference type="NCBI Taxonomy" id="1033252"/>
    <lineage>
        <taxon>Eukaryota</taxon>
        <taxon>Fungi</taxon>
        <taxon>Dikarya</taxon>
        <taxon>Basidiomycota</taxon>
        <taxon>Agaricomycotina</taxon>
        <taxon>Agaricomycetes</taxon>
        <taxon>Agaricomycetidae</taxon>
        <taxon>Agaricales</taxon>
        <taxon>Marasmiineae</taxon>
        <taxon>Mycenaceae</taxon>
        <taxon>Mycena</taxon>
    </lineage>
</organism>
<sequence length="112" mass="12376">MPAPSPTDVHILTIAVVMMTVVHAVHTSVLTLASPTTMDWIQTMASFVEDNKEPLHEKVNAITAPMAAIVGEMKHRNIIPRLGLLHLPWKFSDKEATFFATKLSESIEANLM</sequence>
<proteinExistence type="predicted"/>
<name>A0AAD7I1N9_9AGAR</name>
<protein>
    <submittedName>
        <fullName evidence="2">Uncharacterized protein</fullName>
    </submittedName>
</protein>
<keyword evidence="3" id="KW-1185">Reference proteome</keyword>